<dbReference type="EMBL" id="JASZZX010000011">
    <property type="protein sequence ID" value="MDM3927212.1"/>
    <property type="molecule type" value="Genomic_DNA"/>
</dbReference>
<keyword evidence="4" id="KW-1185">Reference proteome</keyword>
<dbReference type="AlphaFoldDB" id="A0A7U5MJX0"/>
<evidence type="ECO:0000313" key="1">
    <source>
        <dbReference type="EMBL" id="ASL14879.1"/>
    </source>
</evidence>
<evidence type="ECO:0000313" key="3">
    <source>
        <dbReference type="Proteomes" id="UP000198286"/>
    </source>
</evidence>
<name>A0A7U5MJX0_MYCIT</name>
<evidence type="ECO:0000313" key="4">
    <source>
        <dbReference type="Proteomes" id="UP001529272"/>
    </source>
</evidence>
<reference evidence="2 4" key="2">
    <citation type="submission" date="2023-06" db="EMBL/GenBank/DDBJ databases">
        <title>Itaconate inhibition of nontuberculous mycobacteria.</title>
        <authorList>
            <person name="Breen P."/>
            <person name="Zimbric M."/>
            <person name="Caverly L."/>
        </authorList>
    </citation>
    <scope>NUCLEOTIDE SEQUENCE [LARGE SCALE GENOMIC DNA]</scope>
    <source>
        <strain evidence="2 4">FLAC1071</strain>
    </source>
</reference>
<reference evidence="4" key="3">
    <citation type="submission" date="2023-06" db="EMBL/GenBank/DDBJ databases">
        <title>Itaconate inhibition of nontuberculous mycobacteria.</title>
        <authorList>
            <person name="Spilker T."/>
        </authorList>
    </citation>
    <scope>NUCLEOTIDE SEQUENCE [LARGE SCALE GENOMIC DNA]</scope>
    <source>
        <strain evidence="4">FLAC1071</strain>
    </source>
</reference>
<dbReference type="Proteomes" id="UP000198286">
    <property type="component" value="Chromosome"/>
</dbReference>
<evidence type="ECO:0000313" key="2">
    <source>
        <dbReference type="EMBL" id="MDM3927212.1"/>
    </source>
</evidence>
<sequence length="131" mass="13813">MGTAIPGAPLNLSRALTVARLHGTFNLAGGLWPMVHRRSFEAVLGPKIDRWLVYTVAGLMACIGVAQTGATADPASLRLARRIGIGSALTLGTIDVLYAPKGRISKMYLVDALAEAGWLTAWAATALNSRQ</sequence>
<accession>A0A7U5MJX0</accession>
<gene>
    <name evidence="1" type="ORF">MYCOZU2_02472</name>
    <name evidence="2" type="ORF">QRB35_14410</name>
</gene>
<organism evidence="1 3">
    <name type="scientific">Mycobacterium intracellulare subsp. chimaera</name>
    <dbReference type="NCBI Taxonomy" id="222805"/>
    <lineage>
        <taxon>Bacteria</taxon>
        <taxon>Bacillati</taxon>
        <taxon>Actinomycetota</taxon>
        <taxon>Actinomycetes</taxon>
        <taxon>Mycobacteriales</taxon>
        <taxon>Mycobacteriaceae</taxon>
        <taxon>Mycobacterium</taxon>
        <taxon>Mycobacterium avium complex (MAC)</taxon>
    </lineage>
</organism>
<reference evidence="2" key="4">
    <citation type="submission" date="2023-06" db="EMBL/GenBank/DDBJ databases">
        <authorList>
            <person name="Spilker T."/>
        </authorList>
    </citation>
    <scope>NUCLEOTIDE SEQUENCE</scope>
    <source>
        <strain evidence="2">FLAC1071</strain>
    </source>
</reference>
<proteinExistence type="predicted"/>
<protein>
    <submittedName>
        <fullName evidence="1">Uncharacterized protein</fullName>
    </submittedName>
</protein>
<dbReference type="EMBL" id="CP015267">
    <property type="protein sequence ID" value="ASL14879.1"/>
    <property type="molecule type" value="Genomic_DNA"/>
</dbReference>
<dbReference type="RefSeq" id="WP_069953806.1">
    <property type="nucleotide sequence ID" value="NZ_CP012885.2"/>
</dbReference>
<reference evidence="1 3" key="1">
    <citation type="journal article" date="2017" name="Lancet Infect. Dis.">
        <title>Global outbreak of severe Mycobacterium chimaera disease after cardiac surgery: a molecular epidemiological study.</title>
        <authorList>
            <person name="van Ingen J."/>
            <person name="Kohl T."/>
            <person name="Kranzer K."/>
            <person name="Hasse B."/>
            <person name="Keller P."/>
            <person name="Szafranska A."/>
            <person name="Hillemann D."/>
            <person name="Chand M."/>
            <person name="Schreiber P."/>
            <person name="Sommerstein R."/>
            <person name="Berger C."/>
            <person name="Genoni M."/>
            <person name="Ruegg C."/>
            <person name="Troillet N."/>
            <person name="Widmer A.F."/>
            <person name="Becker S.L."/>
            <person name="Herrmann M."/>
            <person name="Eckmanns T."/>
            <person name="Haller S."/>
            <person name="Hoeller C."/>
            <person name="Debast S.B."/>
            <person name="Wolfhagen M.J."/>
            <person name="Hopman J."/>
            <person name="Kluytmans J."/>
            <person name="Langelaar M."/>
            <person name="Notermans D.W."/>
            <person name="ten Oever J."/>
            <person name="van den Barselaar P."/>
            <person name="Vonk A.B.A."/>
            <person name="Vos M.C."/>
            <person name="Ahmed N."/>
            <person name="Brown T."/>
            <person name="Crook D."/>
            <person name="Lamagni T."/>
            <person name="Phin N."/>
            <person name="Smith E.G."/>
            <person name="Zambon M."/>
            <person name="Serr A."/>
            <person name="Goetting T."/>
            <person name="Ebner W."/>
            <person name="Thuermer A."/>
            <person name="Utpatel C."/>
            <person name="Sproer C."/>
            <person name="Bunk B."/>
            <person name="Nubel U."/>
            <person name="Bloemberg G."/>
            <person name="Bottger E."/>
            <person name="Niemann S."/>
            <person name="Wagner D."/>
            <person name="Sax H."/>
        </authorList>
    </citation>
    <scope>NUCLEOTIDE SEQUENCE [LARGE SCALE GENOMIC DNA]</scope>
    <source>
        <strain evidence="1 3">ZUERICH-2</strain>
    </source>
</reference>
<dbReference type="KEGG" id="mchi:AN480_11460"/>
<dbReference type="Proteomes" id="UP001529272">
    <property type="component" value="Unassembled WGS sequence"/>
</dbReference>